<comment type="similarity">
    <text evidence="2">Belongs to the bacterial solute-binding protein 2 family.</text>
</comment>
<evidence type="ECO:0000259" key="4">
    <source>
        <dbReference type="Pfam" id="PF13407"/>
    </source>
</evidence>
<gene>
    <name evidence="5" type="ORF">NK125_00485</name>
</gene>
<dbReference type="PANTHER" id="PTHR30036">
    <property type="entry name" value="D-XYLOSE-BINDING PERIPLASMIC PROTEIN"/>
    <property type="match status" value="1"/>
</dbReference>
<evidence type="ECO:0000313" key="5">
    <source>
        <dbReference type="EMBL" id="MCP1100891.1"/>
    </source>
</evidence>
<dbReference type="PANTHER" id="PTHR30036:SF7">
    <property type="entry name" value="ABC TRANSPORTER PERIPLASMIC-BINDING PROTEIN YPHF"/>
    <property type="match status" value="1"/>
</dbReference>
<keyword evidence="6" id="KW-1185">Reference proteome</keyword>
<dbReference type="Gene3D" id="3.40.50.2300">
    <property type="match status" value="2"/>
</dbReference>
<evidence type="ECO:0000256" key="3">
    <source>
        <dbReference type="SAM" id="SignalP"/>
    </source>
</evidence>
<dbReference type="InterPro" id="IPR050555">
    <property type="entry name" value="Bact_Solute-Bind_Prot2"/>
</dbReference>
<feature type="domain" description="Periplasmic binding protein" evidence="4">
    <location>
        <begin position="71"/>
        <end position="321"/>
    </location>
</feature>
<dbReference type="InterPro" id="IPR028082">
    <property type="entry name" value="Peripla_BP_I"/>
</dbReference>
<comment type="caution">
    <text evidence="5">The sequence shown here is derived from an EMBL/GenBank/DDBJ whole genome shotgun (WGS) entry which is preliminary data.</text>
</comment>
<evidence type="ECO:0000256" key="2">
    <source>
        <dbReference type="ARBA" id="ARBA00007639"/>
    </source>
</evidence>
<dbReference type="Proteomes" id="UP001523566">
    <property type="component" value="Unassembled WGS sequence"/>
</dbReference>
<feature type="chain" id="PRO_5046388359" evidence="3">
    <location>
        <begin position="25"/>
        <end position="343"/>
    </location>
</feature>
<evidence type="ECO:0000256" key="1">
    <source>
        <dbReference type="ARBA" id="ARBA00004196"/>
    </source>
</evidence>
<feature type="signal peptide" evidence="3">
    <location>
        <begin position="1"/>
        <end position="24"/>
    </location>
</feature>
<sequence>MIKRISRVLCIVLIVGLTAGCAKEEPKQSENETVEAEDKETAQRKALNQINPSAYGNTYGVDLEPGSYISIIGRASGGGYWEEIKKGAEKAVQEINENLGYEGSDKVKLVYSGPGKKGDVEEQINILDEELARYPSAIAISLSDCVAFEVQFDLAMENDIPIVTFDSGSDYKGVMANIGTDNVLAAKECGKEMGEHLEEEDKVLILVEDEKNRSEIIRKESFIQEMQESYPGIDTESVVEMSTIEDFSEFLSQEENIAGIFTTNDGNLSKILTFYEENEEIDRPLIYGFSDGVQDTTKADGLIIQNPYGMGYATVVASARAILEMGNEAVIDTGYTMITKESK</sequence>
<comment type="subcellular location">
    <subcellularLocation>
        <location evidence="1">Cell envelope</location>
    </subcellularLocation>
</comment>
<dbReference type="SUPFAM" id="SSF53822">
    <property type="entry name" value="Periplasmic binding protein-like I"/>
    <property type="match status" value="1"/>
</dbReference>
<dbReference type="InterPro" id="IPR025997">
    <property type="entry name" value="SBP_2_dom"/>
</dbReference>
<organism evidence="5 6">
    <name type="scientific">Aequitasia blattaphilus</name>
    <dbReference type="NCBI Taxonomy" id="2949332"/>
    <lineage>
        <taxon>Bacteria</taxon>
        <taxon>Bacillati</taxon>
        <taxon>Bacillota</taxon>
        <taxon>Clostridia</taxon>
        <taxon>Lachnospirales</taxon>
        <taxon>Lachnospiraceae</taxon>
        <taxon>Aequitasia</taxon>
    </lineage>
</organism>
<accession>A0ABT1E4X3</accession>
<dbReference type="RefSeq" id="WP_262064679.1">
    <property type="nucleotide sequence ID" value="NZ_JAMXOD010000001.1"/>
</dbReference>
<reference evidence="5 6" key="1">
    <citation type="journal article" date="2022" name="Genome Biol. Evol.">
        <title>Host diet, physiology and behaviors set the stage for Lachnospiraceae cladogenesis.</title>
        <authorList>
            <person name="Vera-Ponce De Leon A."/>
            <person name="Schneider M."/>
            <person name="Jahnes B.C."/>
            <person name="Sadowski V."/>
            <person name="Camuy-Velez L.A."/>
            <person name="Duan J."/>
            <person name="Sabree Z.L."/>
        </authorList>
    </citation>
    <scope>NUCLEOTIDE SEQUENCE [LARGE SCALE GENOMIC DNA]</scope>
    <source>
        <strain evidence="5 6">PAL113</strain>
    </source>
</reference>
<proteinExistence type="inferred from homology"/>
<dbReference type="PROSITE" id="PS51257">
    <property type="entry name" value="PROKAR_LIPOPROTEIN"/>
    <property type="match status" value="1"/>
</dbReference>
<name>A0ABT1E4X3_9FIRM</name>
<protein>
    <submittedName>
        <fullName evidence="5">Substrate-binding domain-containing protein</fullName>
    </submittedName>
</protein>
<dbReference type="Pfam" id="PF13407">
    <property type="entry name" value="Peripla_BP_4"/>
    <property type="match status" value="1"/>
</dbReference>
<keyword evidence="3" id="KW-0732">Signal</keyword>
<dbReference type="EMBL" id="JAMZFW010000001">
    <property type="protein sequence ID" value="MCP1100891.1"/>
    <property type="molecule type" value="Genomic_DNA"/>
</dbReference>
<evidence type="ECO:0000313" key="6">
    <source>
        <dbReference type="Proteomes" id="UP001523566"/>
    </source>
</evidence>